<evidence type="ECO:0000256" key="6">
    <source>
        <dbReference type="ARBA" id="ARBA00023242"/>
    </source>
</evidence>
<dbReference type="Proteomes" id="UP000019804">
    <property type="component" value="Unassembled WGS sequence"/>
</dbReference>
<evidence type="ECO:0000256" key="4">
    <source>
        <dbReference type="ARBA" id="ARBA00023125"/>
    </source>
</evidence>
<dbReference type="EMBL" id="KK088442">
    <property type="protein sequence ID" value="EYE91670.1"/>
    <property type="molecule type" value="Genomic_DNA"/>
</dbReference>
<keyword evidence="6" id="KW-0539">Nucleus</keyword>
<sequence length="196" mass="22242">MRCVRTGRQCPGYLKEKPDKLPGIKIYNLPFKVPGSRVHRELLHFYCCEAARGLSRFSDPTLWTELLPQRSQHQPVIRHALAALSFLYHDYIRQGSTPLGEDPTHLQVIVKSHRQLRAYLLSSRGVARTGVNMQPYILYTRVSGRKCAAGYLASQSGLDALKTVSDRVPGYRRWIGLNLYALGCRLRTTGHPSLRL</sequence>
<evidence type="ECO:0000256" key="1">
    <source>
        <dbReference type="ARBA" id="ARBA00022723"/>
    </source>
</evidence>
<keyword evidence="4" id="KW-0238">DNA-binding</keyword>
<dbReference type="GeneID" id="63693169"/>
<dbReference type="HOGENOM" id="CLU_1389945_0_0_1"/>
<dbReference type="PANTHER" id="PTHR36206">
    <property type="entry name" value="ASPERCRYPTIN BIOSYNTHESIS CLUSTER-SPECIFIC TRANSCRIPTION REGULATOR ATNN-RELATED"/>
    <property type="match status" value="1"/>
</dbReference>
<dbReference type="GO" id="GO:0046872">
    <property type="term" value="F:metal ion binding"/>
    <property type="evidence" value="ECO:0007669"/>
    <property type="project" value="UniProtKB-KW"/>
</dbReference>
<dbReference type="GO" id="GO:0003677">
    <property type="term" value="F:DNA binding"/>
    <property type="evidence" value="ECO:0007669"/>
    <property type="project" value="UniProtKB-KW"/>
</dbReference>
<dbReference type="AlphaFoldDB" id="A0A017S688"/>
<keyword evidence="5" id="KW-0804">Transcription</keyword>
<dbReference type="STRING" id="1388766.A0A017S688"/>
<keyword evidence="1" id="KW-0479">Metal-binding</keyword>
<reference evidence="8" key="1">
    <citation type="journal article" date="2014" name="Nat. Commun.">
        <title>Genomic adaptations of the halophilic Dead Sea filamentous fungus Eurotium rubrum.</title>
        <authorList>
            <person name="Kis-Papo T."/>
            <person name="Weig A.R."/>
            <person name="Riley R."/>
            <person name="Persoh D."/>
            <person name="Salamov A."/>
            <person name="Sun H."/>
            <person name="Lipzen A."/>
            <person name="Wasser S.P."/>
            <person name="Rambold G."/>
            <person name="Grigoriev I.V."/>
            <person name="Nevo E."/>
        </authorList>
    </citation>
    <scope>NUCLEOTIDE SEQUENCE [LARGE SCALE GENOMIC DNA]</scope>
    <source>
        <strain evidence="8">CBS 135680</strain>
    </source>
</reference>
<keyword evidence="3" id="KW-0805">Transcription regulation</keyword>
<evidence type="ECO:0000256" key="3">
    <source>
        <dbReference type="ARBA" id="ARBA00023015"/>
    </source>
</evidence>
<dbReference type="PANTHER" id="PTHR36206:SF4">
    <property type="entry name" value="HYPOTHETICAL CONSERVED PROTEIN (EUROFUNG)-RELATED"/>
    <property type="match status" value="1"/>
</dbReference>
<dbReference type="InterPro" id="IPR052360">
    <property type="entry name" value="Transcr_Regulatory_Proteins"/>
</dbReference>
<keyword evidence="2" id="KW-0862">Zinc</keyword>
<dbReference type="OrthoDB" id="3598904at2759"/>
<keyword evidence="8" id="KW-1185">Reference proteome</keyword>
<evidence type="ECO:0000256" key="2">
    <source>
        <dbReference type="ARBA" id="ARBA00022833"/>
    </source>
</evidence>
<organism evidence="7 8">
    <name type="scientific">Aspergillus ruber (strain CBS 135680)</name>
    <dbReference type="NCBI Taxonomy" id="1388766"/>
    <lineage>
        <taxon>Eukaryota</taxon>
        <taxon>Fungi</taxon>
        <taxon>Dikarya</taxon>
        <taxon>Ascomycota</taxon>
        <taxon>Pezizomycotina</taxon>
        <taxon>Eurotiomycetes</taxon>
        <taxon>Eurotiomycetidae</taxon>
        <taxon>Eurotiales</taxon>
        <taxon>Aspergillaceae</taxon>
        <taxon>Aspergillus</taxon>
        <taxon>Aspergillus subgen. Aspergillus</taxon>
    </lineage>
</organism>
<dbReference type="RefSeq" id="XP_040635360.1">
    <property type="nucleotide sequence ID" value="XM_040778045.1"/>
</dbReference>
<proteinExistence type="predicted"/>
<name>A0A017S688_ASPRC</name>
<gene>
    <name evidence="7" type="ORF">EURHEDRAFT_231293</name>
</gene>
<accession>A0A017S688</accession>
<protein>
    <submittedName>
        <fullName evidence="7">Uncharacterized protein</fullName>
    </submittedName>
</protein>
<evidence type="ECO:0000256" key="5">
    <source>
        <dbReference type="ARBA" id="ARBA00023163"/>
    </source>
</evidence>
<evidence type="ECO:0000313" key="8">
    <source>
        <dbReference type="Proteomes" id="UP000019804"/>
    </source>
</evidence>
<evidence type="ECO:0000313" key="7">
    <source>
        <dbReference type="EMBL" id="EYE91670.1"/>
    </source>
</evidence>